<comment type="caution">
    <text evidence="2">The sequence shown here is derived from an EMBL/GenBank/DDBJ whole genome shotgun (WGS) entry which is preliminary data.</text>
</comment>
<evidence type="ECO:0000256" key="1">
    <source>
        <dbReference type="SAM" id="MobiDB-lite"/>
    </source>
</evidence>
<protein>
    <submittedName>
        <fullName evidence="2">Uncharacterized protein</fullName>
    </submittedName>
</protein>
<dbReference type="Proteomes" id="UP001165080">
    <property type="component" value="Unassembled WGS sequence"/>
</dbReference>
<dbReference type="AlphaFoldDB" id="A0A9W6BA36"/>
<keyword evidence="3" id="KW-1185">Reference proteome</keyword>
<proteinExistence type="predicted"/>
<dbReference type="EMBL" id="BRXU01000001">
    <property type="protein sequence ID" value="GLC48005.1"/>
    <property type="molecule type" value="Genomic_DNA"/>
</dbReference>
<gene>
    <name evidence="2" type="primary">PLESTBF000025</name>
    <name evidence="2" type="ORF">PLESTB_000048700</name>
</gene>
<evidence type="ECO:0000313" key="2">
    <source>
        <dbReference type="EMBL" id="GLC48005.1"/>
    </source>
</evidence>
<organism evidence="2 3">
    <name type="scientific">Pleodorina starrii</name>
    <dbReference type="NCBI Taxonomy" id="330485"/>
    <lineage>
        <taxon>Eukaryota</taxon>
        <taxon>Viridiplantae</taxon>
        <taxon>Chlorophyta</taxon>
        <taxon>core chlorophytes</taxon>
        <taxon>Chlorophyceae</taxon>
        <taxon>CS clade</taxon>
        <taxon>Chlamydomonadales</taxon>
        <taxon>Volvocaceae</taxon>
        <taxon>Pleodorina</taxon>
    </lineage>
</organism>
<evidence type="ECO:0000313" key="3">
    <source>
        <dbReference type="Proteomes" id="UP001165080"/>
    </source>
</evidence>
<reference evidence="2 3" key="1">
    <citation type="journal article" date="2023" name="Commun. Biol.">
        <title>Reorganization of the ancestral sex-determining regions during the evolution of trioecy in Pleodorina starrii.</title>
        <authorList>
            <person name="Takahashi K."/>
            <person name="Suzuki S."/>
            <person name="Kawai-Toyooka H."/>
            <person name="Yamamoto K."/>
            <person name="Hamaji T."/>
            <person name="Ootsuki R."/>
            <person name="Yamaguchi H."/>
            <person name="Kawachi M."/>
            <person name="Higashiyama T."/>
            <person name="Nozaki H."/>
        </authorList>
    </citation>
    <scope>NUCLEOTIDE SEQUENCE [LARGE SCALE GENOMIC DNA]</scope>
    <source>
        <strain evidence="2 3">NIES-4479</strain>
    </source>
</reference>
<accession>A0A9W6BA36</accession>
<feature type="region of interest" description="Disordered" evidence="1">
    <location>
        <begin position="40"/>
        <end position="70"/>
    </location>
</feature>
<name>A0A9W6BA36_9CHLO</name>
<sequence length="304" mass="34287">MFTLPLHQGCSMSCSRVSPTVSTYIFSRRSNPKCLPTCPTTSSMHPLRRQPDLCRKPLPPASPNPTSCRTMKRKNINFKELMKAKMGAMLQEHKAAHPEQVLAGKRPRQDTSFPRQLLGVEKRVLNEAGVVPDDPRYEHEYPDQAAVDLVLATAKDAANNLRARMKLTDSEDIATGDQKWALTMAGKNFSEHKLTKSFAWSMLHAAYKIRLITLKRLVFEFGAEYDQVKDLNYQGGEEFLAKVLKEVEALKVVLKVQGQQAANRAEAEEIRRLRQAGVRLYNRLTGCPAATGIFWALHKKNARQ</sequence>